<evidence type="ECO:0000313" key="12">
    <source>
        <dbReference type="Proteomes" id="UP000190286"/>
    </source>
</evidence>
<keyword evidence="5 9" id="KW-0342">GTP-binding</keyword>
<dbReference type="FunFam" id="1.20.120.140:FF:000002">
    <property type="entry name" value="Signal recognition particle receptor FtsY"/>
    <property type="match status" value="1"/>
</dbReference>
<feature type="binding site" evidence="9">
    <location>
        <begin position="121"/>
        <end position="128"/>
    </location>
    <ligand>
        <name>GTP</name>
        <dbReference type="ChEBI" id="CHEBI:37565"/>
    </ligand>
</feature>
<dbReference type="SUPFAM" id="SSF52540">
    <property type="entry name" value="P-loop containing nucleoside triphosphate hydrolases"/>
    <property type="match status" value="1"/>
</dbReference>
<dbReference type="SMART" id="SM00962">
    <property type="entry name" value="SRP54"/>
    <property type="match status" value="1"/>
</dbReference>
<dbReference type="Gene3D" id="3.40.50.300">
    <property type="entry name" value="P-loop containing nucleotide triphosphate hydrolases"/>
    <property type="match status" value="1"/>
</dbReference>
<dbReference type="AlphaFoldDB" id="A0A1T4WCW4"/>
<feature type="binding site" evidence="9">
    <location>
        <begin position="203"/>
        <end position="207"/>
    </location>
    <ligand>
        <name>GTP</name>
        <dbReference type="ChEBI" id="CHEBI:37565"/>
    </ligand>
</feature>
<dbReference type="GO" id="GO:0005047">
    <property type="term" value="F:signal recognition particle binding"/>
    <property type="evidence" value="ECO:0007669"/>
    <property type="project" value="TreeGrafter"/>
</dbReference>
<protein>
    <recommendedName>
        <fullName evidence="9">Signal recognition particle receptor FtsY</fullName>
        <shortName evidence="9">SRP receptor</shortName>
        <ecNumber evidence="9">3.6.5.4</ecNumber>
    </recommendedName>
</protein>
<dbReference type="SMART" id="SM00963">
    <property type="entry name" value="SRP54_N"/>
    <property type="match status" value="1"/>
</dbReference>
<dbReference type="InterPro" id="IPR013822">
    <property type="entry name" value="Signal_recog_particl_SRP54_hlx"/>
</dbReference>
<dbReference type="FunFam" id="3.40.50.300:FF:000053">
    <property type="entry name" value="Signal recognition particle receptor FtsY"/>
    <property type="match status" value="1"/>
</dbReference>
<evidence type="ECO:0000313" key="11">
    <source>
        <dbReference type="EMBL" id="SKA75133.1"/>
    </source>
</evidence>
<keyword evidence="2 9" id="KW-0963">Cytoplasm</keyword>
<proteinExistence type="inferred from homology"/>
<comment type="function">
    <text evidence="9">Involved in targeting and insertion of nascent membrane proteins into the cytoplasmic membrane. Acts as a receptor for the complex formed by the signal recognition particle (SRP) and the ribosome-nascent chain (RNC).</text>
</comment>
<feature type="domain" description="SRP54-type proteins GTP-binding" evidence="10">
    <location>
        <begin position="288"/>
        <end position="301"/>
    </location>
</feature>
<keyword evidence="4 9" id="KW-0378">Hydrolase</keyword>
<keyword evidence="7 9" id="KW-0675">Receptor</keyword>
<dbReference type="HAMAP" id="MF_00920">
    <property type="entry name" value="FtsY"/>
    <property type="match status" value="1"/>
</dbReference>
<reference evidence="11 12" key="1">
    <citation type="submission" date="2017-02" db="EMBL/GenBank/DDBJ databases">
        <authorList>
            <person name="Peterson S.W."/>
        </authorList>
    </citation>
    <scope>NUCLEOTIDE SEQUENCE [LARGE SCALE GENOMIC DNA]</scope>
    <source>
        <strain evidence="11 12">ATCC 27749</strain>
    </source>
</reference>
<evidence type="ECO:0000256" key="9">
    <source>
        <dbReference type="HAMAP-Rule" id="MF_00920"/>
    </source>
</evidence>
<dbReference type="PROSITE" id="PS00300">
    <property type="entry name" value="SRP54"/>
    <property type="match status" value="1"/>
</dbReference>
<dbReference type="InterPro" id="IPR042101">
    <property type="entry name" value="SRP54_N_sf"/>
</dbReference>
<dbReference type="Pfam" id="PF02881">
    <property type="entry name" value="SRP54_N"/>
    <property type="match status" value="1"/>
</dbReference>
<dbReference type="SMART" id="SM00382">
    <property type="entry name" value="AAA"/>
    <property type="match status" value="1"/>
</dbReference>
<evidence type="ECO:0000256" key="6">
    <source>
        <dbReference type="ARBA" id="ARBA00023136"/>
    </source>
</evidence>
<keyword evidence="1 9" id="KW-1003">Cell membrane</keyword>
<dbReference type="InterPro" id="IPR004390">
    <property type="entry name" value="SR_rcpt_FtsY"/>
</dbReference>
<dbReference type="InterPro" id="IPR003593">
    <property type="entry name" value="AAA+_ATPase"/>
</dbReference>
<evidence type="ECO:0000256" key="2">
    <source>
        <dbReference type="ARBA" id="ARBA00022490"/>
    </source>
</evidence>
<dbReference type="GeneID" id="93336857"/>
<comment type="similarity">
    <text evidence="9">Belongs to the GTP-binding SRP family. FtsY subfamily.</text>
</comment>
<evidence type="ECO:0000256" key="8">
    <source>
        <dbReference type="ARBA" id="ARBA00048027"/>
    </source>
</evidence>
<dbReference type="EC" id="3.6.5.4" evidence="9"/>
<dbReference type="EMBL" id="FUYF01000002">
    <property type="protein sequence ID" value="SKA75133.1"/>
    <property type="molecule type" value="Genomic_DNA"/>
</dbReference>
<dbReference type="CDD" id="cd17874">
    <property type="entry name" value="FtsY"/>
    <property type="match status" value="1"/>
</dbReference>
<dbReference type="Gene3D" id="1.20.120.140">
    <property type="entry name" value="Signal recognition particle SRP54, nucleotide-binding domain"/>
    <property type="match status" value="1"/>
</dbReference>
<accession>A0A1T4WCW4</accession>
<dbReference type="RefSeq" id="WP_078783384.1">
    <property type="nucleotide sequence ID" value="NZ_DBEXPN010000062.1"/>
</dbReference>
<dbReference type="GO" id="GO:0003924">
    <property type="term" value="F:GTPase activity"/>
    <property type="evidence" value="ECO:0007669"/>
    <property type="project" value="UniProtKB-UniRule"/>
</dbReference>
<dbReference type="NCBIfam" id="TIGR00064">
    <property type="entry name" value="ftsY"/>
    <property type="match status" value="1"/>
</dbReference>
<feature type="binding site" evidence="9">
    <location>
        <begin position="267"/>
        <end position="270"/>
    </location>
    <ligand>
        <name>GTP</name>
        <dbReference type="ChEBI" id="CHEBI:37565"/>
    </ligand>
</feature>
<dbReference type="PANTHER" id="PTHR43134:SF1">
    <property type="entry name" value="SIGNAL RECOGNITION PARTICLE RECEPTOR SUBUNIT ALPHA"/>
    <property type="match status" value="1"/>
</dbReference>
<dbReference type="SUPFAM" id="SSF47364">
    <property type="entry name" value="Domain of the SRP/SRP receptor G-proteins"/>
    <property type="match status" value="1"/>
</dbReference>
<evidence type="ECO:0000256" key="7">
    <source>
        <dbReference type="ARBA" id="ARBA00023170"/>
    </source>
</evidence>
<evidence type="ECO:0000259" key="10">
    <source>
        <dbReference type="PROSITE" id="PS00300"/>
    </source>
</evidence>
<dbReference type="GO" id="GO:0006614">
    <property type="term" value="P:SRP-dependent cotranslational protein targeting to membrane"/>
    <property type="evidence" value="ECO:0007669"/>
    <property type="project" value="InterPro"/>
</dbReference>
<dbReference type="OrthoDB" id="9804720at2"/>
<comment type="subunit">
    <text evidence="9">Part of the signal recognition particle protein translocation system, which is composed of SRP and FtsY.</text>
</comment>
<keyword evidence="3 9" id="KW-0547">Nucleotide-binding</keyword>
<dbReference type="STRING" id="745368.SAMN02745178_00362"/>
<name>A0A1T4WCW4_9FIRM</name>
<evidence type="ECO:0000256" key="3">
    <source>
        <dbReference type="ARBA" id="ARBA00022741"/>
    </source>
</evidence>
<comment type="subcellular location">
    <subcellularLocation>
        <location evidence="9">Cell membrane</location>
        <topology evidence="9">Peripheral membrane protein</topology>
        <orientation evidence="9">Cytoplasmic side</orientation>
    </subcellularLocation>
    <subcellularLocation>
        <location evidence="9">Cytoplasm</location>
    </subcellularLocation>
</comment>
<evidence type="ECO:0000256" key="1">
    <source>
        <dbReference type="ARBA" id="ARBA00022475"/>
    </source>
</evidence>
<dbReference type="InterPro" id="IPR027417">
    <property type="entry name" value="P-loop_NTPase"/>
</dbReference>
<dbReference type="Pfam" id="PF00448">
    <property type="entry name" value="SRP54"/>
    <property type="match status" value="1"/>
</dbReference>
<dbReference type="GO" id="GO:0005737">
    <property type="term" value="C:cytoplasm"/>
    <property type="evidence" value="ECO:0007669"/>
    <property type="project" value="UniProtKB-SubCell"/>
</dbReference>
<dbReference type="InterPro" id="IPR000897">
    <property type="entry name" value="SRP54_GTPase_dom"/>
</dbReference>
<dbReference type="GO" id="GO:0005525">
    <property type="term" value="F:GTP binding"/>
    <property type="evidence" value="ECO:0007669"/>
    <property type="project" value="UniProtKB-UniRule"/>
</dbReference>
<organism evidence="11 12">
    <name type="scientific">Gemmiger formicilis</name>
    <dbReference type="NCBI Taxonomy" id="745368"/>
    <lineage>
        <taxon>Bacteria</taxon>
        <taxon>Bacillati</taxon>
        <taxon>Bacillota</taxon>
        <taxon>Clostridia</taxon>
        <taxon>Eubacteriales</taxon>
        <taxon>Gemmiger</taxon>
    </lineage>
</organism>
<dbReference type="InterPro" id="IPR036225">
    <property type="entry name" value="SRP/SRP_N"/>
</dbReference>
<comment type="catalytic activity">
    <reaction evidence="8 9">
        <text>GTP + H2O = GDP + phosphate + H(+)</text>
        <dbReference type="Rhea" id="RHEA:19669"/>
        <dbReference type="ChEBI" id="CHEBI:15377"/>
        <dbReference type="ChEBI" id="CHEBI:15378"/>
        <dbReference type="ChEBI" id="CHEBI:37565"/>
        <dbReference type="ChEBI" id="CHEBI:43474"/>
        <dbReference type="ChEBI" id="CHEBI:58189"/>
        <dbReference type="EC" id="3.6.5.4"/>
    </reaction>
</comment>
<evidence type="ECO:0000256" key="4">
    <source>
        <dbReference type="ARBA" id="ARBA00022801"/>
    </source>
</evidence>
<evidence type="ECO:0000256" key="5">
    <source>
        <dbReference type="ARBA" id="ARBA00023134"/>
    </source>
</evidence>
<dbReference type="PANTHER" id="PTHR43134">
    <property type="entry name" value="SIGNAL RECOGNITION PARTICLE RECEPTOR SUBUNIT ALPHA"/>
    <property type="match status" value="1"/>
</dbReference>
<gene>
    <name evidence="9" type="primary">ftsY</name>
    <name evidence="11" type="ORF">SAMN02745178_00362</name>
</gene>
<dbReference type="Proteomes" id="UP000190286">
    <property type="component" value="Unassembled WGS sequence"/>
</dbReference>
<sequence>MGFFNFFKRDISEEEFQEQQKVKRGLEKTRTGFFQRIVNTLTNAQIDDDLYDQLEEQLILADVGPACAVRLVDELHDEVEEKHLKTGQEALDALRGIICQELTPRYPMELDGKPAVILVIGVNGVGKTTTIAKLAGLYKKQGRRVMLAAGDTFRAAASEQLELWAERAGVPLVQAGMGADPAAVIFDAVKSANARGYDMVIADTAGRLHNKKGLMDELSKISRSVKKASPEASLEVLLVLDAITGQNAISQAEEFCKAANATGVVLTKLDGTPRGGCAVSVWENLGLPIRFIGVGEKIDDLMEFDAQTFVESLLPESALQKDGKKEEGESEA</sequence>
<keyword evidence="12" id="KW-1185">Reference proteome</keyword>
<keyword evidence="6 9" id="KW-0472">Membrane</keyword>
<dbReference type="GO" id="GO:0005886">
    <property type="term" value="C:plasma membrane"/>
    <property type="evidence" value="ECO:0007669"/>
    <property type="project" value="UniProtKB-SubCell"/>
</dbReference>